<comment type="subcellular location">
    <subcellularLocation>
        <location evidence="1">Cell membrane</location>
        <topology evidence="1">Multi-pass membrane protein</topology>
    </subcellularLocation>
</comment>
<evidence type="ECO:0000259" key="8">
    <source>
        <dbReference type="PROSITE" id="PS50928"/>
    </source>
</evidence>
<reference evidence="9" key="1">
    <citation type="submission" date="2021-06" db="EMBL/GenBank/DDBJ databases">
        <title>Novel Mycoplasma species detected in California sea lions (Zalophus californianus) from the USA.</title>
        <authorList>
            <person name="Volokhov D.V."/>
            <person name="Furtak V.A."/>
            <person name="Zagorodnyaya T.A."/>
        </authorList>
    </citation>
    <scope>NUCLEOTIDE SEQUENCE [LARGE SCALE GENOMIC DNA]</scope>
    <source>
        <strain evidence="9">CSL 5346</strain>
    </source>
</reference>
<evidence type="ECO:0000256" key="2">
    <source>
        <dbReference type="ARBA" id="ARBA00022448"/>
    </source>
</evidence>
<protein>
    <submittedName>
        <fullName evidence="9">Sugar ABC transporter permease</fullName>
    </submittedName>
</protein>
<dbReference type="InterPro" id="IPR050809">
    <property type="entry name" value="UgpAE/MalFG_permease"/>
</dbReference>
<comment type="caution">
    <text evidence="9">The sequence shown here is derived from an EMBL/GenBank/DDBJ whole genome shotgun (WGS) entry which is preliminary data.</text>
</comment>
<feature type="domain" description="ABC transmembrane type-1" evidence="8">
    <location>
        <begin position="76"/>
        <end position="293"/>
    </location>
</feature>
<evidence type="ECO:0000256" key="6">
    <source>
        <dbReference type="ARBA" id="ARBA00023136"/>
    </source>
</evidence>
<keyword evidence="6 7" id="KW-0472">Membrane</keyword>
<proteinExistence type="predicted"/>
<sequence length="314" mass="37312">MFSKTKLWLKNPENWVGWFYLIPLFILIVLFTILPIIQSMQGAFETHPYRNKLTITKIGLDNFKWVWKDNNFWVAIKNSTIILFVATFISFIISFFVAFLIESFILKVARSAFLTIFYSQFFLSSFAVGIAFILLFGEKNVFFKLFAQNKFSFTSGKTHIVWYFVLFQVWRSLPFNIILFAAAINKANLKYKKLMQTDNLKTWSKIKYVYFQELKVTIFSITITNFIFAFLLYPNAILEYTFNYEKHQAFTVSSYILRFLGIGDGEGFYYNLSRAYASSMLIFAYAILLMLFVYLFRIKNLKRIYKFLRYFKTN</sequence>
<keyword evidence="4 7" id="KW-0812">Transmembrane</keyword>
<keyword evidence="10" id="KW-1185">Reference proteome</keyword>
<dbReference type="PANTHER" id="PTHR43227:SF11">
    <property type="entry name" value="BLL4140 PROTEIN"/>
    <property type="match status" value="1"/>
</dbReference>
<dbReference type="RefSeq" id="WP_216488795.1">
    <property type="nucleotide sequence ID" value="NZ_JAHMHH010000001.1"/>
</dbReference>
<evidence type="ECO:0000256" key="5">
    <source>
        <dbReference type="ARBA" id="ARBA00022989"/>
    </source>
</evidence>
<dbReference type="Proteomes" id="UP000718793">
    <property type="component" value="Unassembled WGS sequence"/>
</dbReference>
<dbReference type="PROSITE" id="PS50928">
    <property type="entry name" value="ABC_TM1"/>
    <property type="match status" value="1"/>
</dbReference>
<dbReference type="PANTHER" id="PTHR43227">
    <property type="entry name" value="BLL4140 PROTEIN"/>
    <property type="match status" value="1"/>
</dbReference>
<keyword evidence="5 7" id="KW-1133">Transmembrane helix</keyword>
<feature type="transmembrane region" description="Helical" evidence="7">
    <location>
        <begin position="160"/>
        <end position="184"/>
    </location>
</feature>
<feature type="transmembrane region" description="Helical" evidence="7">
    <location>
        <begin position="113"/>
        <end position="136"/>
    </location>
</feature>
<feature type="transmembrane region" description="Helical" evidence="7">
    <location>
        <begin position="15"/>
        <end position="37"/>
    </location>
</feature>
<organism evidence="9 10">
    <name type="scientific">Mycoplasma zalophi</name>
    <dbReference type="NCBI Taxonomy" id="191287"/>
    <lineage>
        <taxon>Bacteria</taxon>
        <taxon>Bacillati</taxon>
        <taxon>Mycoplasmatota</taxon>
        <taxon>Mollicutes</taxon>
        <taxon>Mycoplasmataceae</taxon>
        <taxon>Mycoplasma</taxon>
    </lineage>
</organism>
<evidence type="ECO:0000256" key="3">
    <source>
        <dbReference type="ARBA" id="ARBA00022475"/>
    </source>
</evidence>
<dbReference type="EMBL" id="JAHMHH010000001">
    <property type="protein sequence ID" value="MBU4692331.1"/>
    <property type="molecule type" value="Genomic_DNA"/>
</dbReference>
<gene>
    <name evidence="9" type="ORF">KQ875_01820</name>
</gene>
<feature type="transmembrane region" description="Helical" evidence="7">
    <location>
        <begin position="214"/>
        <end position="233"/>
    </location>
</feature>
<evidence type="ECO:0000313" key="9">
    <source>
        <dbReference type="EMBL" id="MBU4692331.1"/>
    </source>
</evidence>
<feature type="transmembrane region" description="Helical" evidence="7">
    <location>
        <begin position="275"/>
        <end position="296"/>
    </location>
</feature>
<keyword evidence="3" id="KW-1003">Cell membrane</keyword>
<evidence type="ECO:0000256" key="4">
    <source>
        <dbReference type="ARBA" id="ARBA00022692"/>
    </source>
</evidence>
<evidence type="ECO:0000313" key="10">
    <source>
        <dbReference type="Proteomes" id="UP000718793"/>
    </source>
</evidence>
<accession>A0ABS6DQ78</accession>
<keyword evidence="2" id="KW-0813">Transport</keyword>
<evidence type="ECO:0000256" key="1">
    <source>
        <dbReference type="ARBA" id="ARBA00004651"/>
    </source>
</evidence>
<evidence type="ECO:0000256" key="7">
    <source>
        <dbReference type="SAM" id="Phobius"/>
    </source>
</evidence>
<feature type="transmembrane region" description="Helical" evidence="7">
    <location>
        <begin position="81"/>
        <end position="101"/>
    </location>
</feature>
<name>A0ABS6DQ78_9MOLU</name>
<dbReference type="InterPro" id="IPR000515">
    <property type="entry name" value="MetI-like"/>
</dbReference>